<dbReference type="PROSITE" id="PS52016">
    <property type="entry name" value="TONB_DEPENDENT_REC_3"/>
    <property type="match status" value="1"/>
</dbReference>
<protein>
    <submittedName>
        <fullName evidence="13">Iron complex outermembrane receptor protein</fullName>
    </submittedName>
</protein>
<evidence type="ECO:0000256" key="8">
    <source>
        <dbReference type="PROSITE-ProRule" id="PRU01360"/>
    </source>
</evidence>
<comment type="similarity">
    <text evidence="8 9">Belongs to the TonB-dependent receptor family.</text>
</comment>
<dbReference type="InterPro" id="IPR000531">
    <property type="entry name" value="Beta-barrel_TonB"/>
</dbReference>
<evidence type="ECO:0000256" key="10">
    <source>
        <dbReference type="SAM" id="SignalP"/>
    </source>
</evidence>
<dbReference type="Pfam" id="PF07715">
    <property type="entry name" value="Plug"/>
    <property type="match status" value="1"/>
</dbReference>
<dbReference type="AlphaFoldDB" id="A0A3D9YL76"/>
<dbReference type="InterPro" id="IPR039426">
    <property type="entry name" value="TonB-dep_rcpt-like"/>
</dbReference>
<evidence type="ECO:0000259" key="12">
    <source>
        <dbReference type="Pfam" id="PF07715"/>
    </source>
</evidence>
<proteinExistence type="inferred from homology"/>
<dbReference type="Proteomes" id="UP000256900">
    <property type="component" value="Unassembled WGS sequence"/>
</dbReference>
<feature type="domain" description="TonB-dependent receptor-like beta-barrel" evidence="11">
    <location>
        <begin position="293"/>
        <end position="746"/>
    </location>
</feature>
<accession>A0A3D9YL76</accession>
<feature type="signal peptide" evidence="10">
    <location>
        <begin position="1"/>
        <end position="28"/>
    </location>
</feature>
<evidence type="ECO:0000256" key="3">
    <source>
        <dbReference type="ARBA" id="ARBA00022452"/>
    </source>
</evidence>
<evidence type="ECO:0000313" key="14">
    <source>
        <dbReference type="Proteomes" id="UP000256900"/>
    </source>
</evidence>
<sequence>MLSSRASFYLTTALASAALFALPVPSFAQSATTSGAATQAGGELPEVDVVATTPLGGDTSTLDVPSETQTLSGQQIGQLNQQTLQDALAIRTPGVSVTDSIGSPLAQSVDFRGETATPVPGTPEGLAVYMNGVRINESYGDVVNWDLIPPSAISQAQIVTGNPVFGLNALAGAVVIQMKNGFNWQGTEVDLQGGSDFTAQGSAQYGVNKGNWAYYVDIDGIRTNGYRYFGQSDAERAYGDIGYRAEGNEVHLTMTGGADGLGVAGTTPAELASENPWAVFTTPQTTDTTAEMVTLTDESHITPTLTFNGNAYFRSYAQAHHDGNISDFFSCGNVDVCNSNDDTPTPIAGLRDPLGGTADPGTPLGEIDSNWTRTLSTGATAQLTDTDKIFGHNNTITGGVSIDNGWTHFTGSSTLSTLPANFAVPWSSEYINEPGYDVSPSDVRTQNTYLGVYVLDNFDITDRLGLHVGARFNDAQITLADQTGQNPDLNGSHNFNRINPVVGLSYLITPEISVYGSYSEANRAPTPLELGCSSPDAPCMIDNFLVADPPLKQIVARTFEAGFKGSNQIAWAAAPGRLDWSISGYHTVNSNDIYSVPSEVTGFGYYTNAGNTLREGVDIGATYTTDRWDAYASYSYIKATFQSAILLSSPNNPSSVQDPDSPNFGDIQVEPGDNLPGIPNHKFKIGGDYEVLQGWKIGASLVYRSSQYYFGDENNALGPLSGFATLNLRTSYQITKNIQLYGLINNALNYRGATYGTLYETDSTTNQLTGECTTGLFCSDNPRAVTLAPPFEAFVGVKATLDDAPPPAPPLVTAKY</sequence>
<evidence type="ECO:0000259" key="11">
    <source>
        <dbReference type="Pfam" id="PF00593"/>
    </source>
</evidence>
<organism evidence="13 14">
    <name type="scientific">Methylovirgula ligni</name>
    <dbReference type="NCBI Taxonomy" id="569860"/>
    <lineage>
        <taxon>Bacteria</taxon>
        <taxon>Pseudomonadati</taxon>
        <taxon>Pseudomonadota</taxon>
        <taxon>Alphaproteobacteria</taxon>
        <taxon>Hyphomicrobiales</taxon>
        <taxon>Beijerinckiaceae</taxon>
        <taxon>Methylovirgula</taxon>
    </lineage>
</organism>
<keyword evidence="3 8" id="KW-1134">Transmembrane beta strand</keyword>
<evidence type="ECO:0000256" key="9">
    <source>
        <dbReference type="RuleBase" id="RU003357"/>
    </source>
</evidence>
<dbReference type="SUPFAM" id="SSF56935">
    <property type="entry name" value="Porins"/>
    <property type="match status" value="1"/>
</dbReference>
<dbReference type="GO" id="GO:0044718">
    <property type="term" value="P:siderophore transmembrane transport"/>
    <property type="evidence" value="ECO:0007669"/>
    <property type="project" value="TreeGrafter"/>
</dbReference>
<keyword evidence="10" id="KW-0732">Signal</keyword>
<feature type="domain" description="TonB-dependent receptor plug" evidence="12">
    <location>
        <begin position="62"/>
        <end position="172"/>
    </location>
</feature>
<dbReference type="GO" id="GO:0009279">
    <property type="term" value="C:cell outer membrane"/>
    <property type="evidence" value="ECO:0007669"/>
    <property type="project" value="UniProtKB-SubCell"/>
</dbReference>
<comment type="subcellular location">
    <subcellularLocation>
        <location evidence="1 8">Cell outer membrane</location>
        <topology evidence="1 8">Multi-pass membrane protein</topology>
    </subcellularLocation>
</comment>
<dbReference type="InterPro" id="IPR012910">
    <property type="entry name" value="Plug_dom"/>
</dbReference>
<name>A0A3D9YL76_9HYPH</name>
<dbReference type="OrthoDB" id="8428213at2"/>
<evidence type="ECO:0000256" key="6">
    <source>
        <dbReference type="ARBA" id="ARBA00023136"/>
    </source>
</evidence>
<feature type="chain" id="PRO_5017796881" evidence="10">
    <location>
        <begin position="29"/>
        <end position="816"/>
    </location>
</feature>
<dbReference type="EMBL" id="QUMO01000006">
    <property type="protein sequence ID" value="REF83330.1"/>
    <property type="molecule type" value="Genomic_DNA"/>
</dbReference>
<evidence type="ECO:0000313" key="13">
    <source>
        <dbReference type="EMBL" id="REF83330.1"/>
    </source>
</evidence>
<evidence type="ECO:0000256" key="1">
    <source>
        <dbReference type="ARBA" id="ARBA00004571"/>
    </source>
</evidence>
<evidence type="ECO:0000256" key="5">
    <source>
        <dbReference type="ARBA" id="ARBA00023077"/>
    </source>
</evidence>
<evidence type="ECO:0000256" key="7">
    <source>
        <dbReference type="ARBA" id="ARBA00023237"/>
    </source>
</evidence>
<dbReference type="PANTHER" id="PTHR30069">
    <property type="entry name" value="TONB-DEPENDENT OUTER MEMBRANE RECEPTOR"/>
    <property type="match status" value="1"/>
</dbReference>
<evidence type="ECO:0000256" key="4">
    <source>
        <dbReference type="ARBA" id="ARBA00022692"/>
    </source>
</evidence>
<gene>
    <name evidence="13" type="ORF">DES32_3250</name>
</gene>
<dbReference type="Pfam" id="PF00593">
    <property type="entry name" value="TonB_dep_Rec_b-barrel"/>
    <property type="match status" value="1"/>
</dbReference>
<dbReference type="Gene3D" id="2.170.130.10">
    <property type="entry name" value="TonB-dependent receptor, plug domain"/>
    <property type="match status" value="1"/>
</dbReference>
<dbReference type="InterPro" id="IPR037066">
    <property type="entry name" value="Plug_dom_sf"/>
</dbReference>
<comment type="caution">
    <text evidence="13">The sequence shown here is derived from an EMBL/GenBank/DDBJ whole genome shotgun (WGS) entry which is preliminary data.</text>
</comment>
<keyword evidence="5 9" id="KW-0798">TonB box</keyword>
<dbReference type="InterPro" id="IPR036942">
    <property type="entry name" value="Beta-barrel_TonB_sf"/>
</dbReference>
<keyword evidence="4 8" id="KW-0812">Transmembrane</keyword>
<dbReference type="GO" id="GO:0015344">
    <property type="term" value="F:siderophore uptake transmembrane transporter activity"/>
    <property type="evidence" value="ECO:0007669"/>
    <property type="project" value="TreeGrafter"/>
</dbReference>
<dbReference type="RefSeq" id="WP_115837929.1">
    <property type="nucleotide sequence ID" value="NZ_CP025086.1"/>
</dbReference>
<keyword evidence="2 8" id="KW-0813">Transport</keyword>
<dbReference type="Gene3D" id="2.40.170.20">
    <property type="entry name" value="TonB-dependent receptor, beta-barrel domain"/>
    <property type="match status" value="1"/>
</dbReference>
<reference evidence="13 14" key="1">
    <citation type="submission" date="2018-08" db="EMBL/GenBank/DDBJ databases">
        <title>Genomic Encyclopedia of Type Strains, Phase IV (KMG-IV): sequencing the most valuable type-strain genomes for metagenomic binning, comparative biology and taxonomic classification.</title>
        <authorList>
            <person name="Goeker M."/>
        </authorList>
    </citation>
    <scope>NUCLEOTIDE SEQUENCE [LARGE SCALE GENOMIC DNA]</scope>
    <source>
        <strain evidence="13 14">BW863</strain>
    </source>
</reference>
<keyword evidence="14" id="KW-1185">Reference proteome</keyword>
<dbReference type="PANTHER" id="PTHR30069:SF39">
    <property type="entry name" value="BLL6183 PROTEIN"/>
    <property type="match status" value="1"/>
</dbReference>
<evidence type="ECO:0000256" key="2">
    <source>
        <dbReference type="ARBA" id="ARBA00022448"/>
    </source>
</evidence>
<keyword evidence="7 8" id="KW-0998">Cell outer membrane</keyword>
<keyword evidence="6 8" id="KW-0472">Membrane</keyword>
<keyword evidence="13" id="KW-0675">Receptor</keyword>